<organism evidence="5 6">
    <name type="scientific">Bombyx mandarina</name>
    <name type="common">Wild silk moth</name>
    <name type="synonym">Wild silkworm</name>
    <dbReference type="NCBI Taxonomy" id="7092"/>
    <lineage>
        <taxon>Eukaryota</taxon>
        <taxon>Metazoa</taxon>
        <taxon>Ecdysozoa</taxon>
        <taxon>Arthropoda</taxon>
        <taxon>Hexapoda</taxon>
        <taxon>Insecta</taxon>
        <taxon>Pterygota</taxon>
        <taxon>Neoptera</taxon>
        <taxon>Endopterygota</taxon>
        <taxon>Lepidoptera</taxon>
        <taxon>Glossata</taxon>
        <taxon>Ditrysia</taxon>
        <taxon>Bombycoidea</taxon>
        <taxon>Bombycidae</taxon>
        <taxon>Bombycinae</taxon>
        <taxon>Bombyx</taxon>
    </lineage>
</organism>
<keyword evidence="5" id="KW-1185">Reference proteome</keyword>
<dbReference type="InterPro" id="IPR006131">
    <property type="entry name" value="Asp_carbamoyltransf_Asp/Orn-bd"/>
</dbReference>
<dbReference type="EC" id="2.1.3.3" evidence="2"/>
<dbReference type="GO" id="GO:0042450">
    <property type="term" value="P:L-arginine biosynthetic process via ornithine"/>
    <property type="evidence" value="ECO:0007669"/>
    <property type="project" value="TreeGrafter"/>
</dbReference>
<comment type="similarity">
    <text evidence="1">Belongs to the aspartate/ornithine carbamoyltransferase superfamily. OTCase family.</text>
</comment>
<evidence type="ECO:0000259" key="4">
    <source>
        <dbReference type="Pfam" id="PF00185"/>
    </source>
</evidence>
<gene>
    <name evidence="6" type="primary">LOC114241538</name>
</gene>
<evidence type="ECO:0000313" key="5">
    <source>
        <dbReference type="Proteomes" id="UP000504629"/>
    </source>
</evidence>
<dbReference type="Proteomes" id="UP000504629">
    <property type="component" value="Unplaced"/>
</dbReference>
<dbReference type="PANTHER" id="PTHR45753:SF3">
    <property type="entry name" value="ORNITHINE TRANSCARBAMYLASE, MITOCHONDRIAL"/>
    <property type="match status" value="1"/>
</dbReference>
<dbReference type="AlphaFoldDB" id="A0A6J2JIC7"/>
<proteinExistence type="inferred from homology"/>
<dbReference type="OrthoDB" id="10252326at2759"/>
<protein>
    <recommendedName>
        <fullName evidence="2">ornithine carbamoyltransferase</fullName>
        <ecNumber evidence="2">2.1.3.3</ecNumber>
    </recommendedName>
</protein>
<keyword evidence="3" id="KW-0808">Transferase</keyword>
<sequence length="325" mass="37031">MKLFECFNKTLPMLQQFRLQQCCKPCPKPQHLICFKQWTAEMVLDVITSAINLKCKYRNTHQKRIDVLKNTKVMILQEVNEPILNMAVSKAATLLGAFDVNITDQVVWDHDYNGSIFSFMSDVIFVSTTTHMCVQRFAEKSLVPVICMRSRTHASIQSLATIMAIIEEFGSMRCVNVSYMGPPHPILNSYLLLCPMLGANFKFKCCCEKCPVSPLLYKSSEELTAQSATEVKQCSDKNDVLKNTCVVIAGPTTKHRDKIELFKFSIEDIQRNTCCSWLFFHTCPRGEEVDDKLFCHLNSRTFNAIENMHYIAAALMANAVKGYKF</sequence>
<dbReference type="GO" id="GO:0016597">
    <property type="term" value="F:amino acid binding"/>
    <property type="evidence" value="ECO:0007669"/>
    <property type="project" value="InterPro"/>
</dbReference>
<feature type="domain" description="Aspartate/ornithine carbamoyltransferase Asp/Orn-binding" evidence="4">
    <location>
        <begin position="176"/>
        <end position="317"/>
    </location>
</feature>
<dbReference type="Gene3D" id="3.40.50.1370">
    <property type="entry name" value="Aspartate/ornithine carbamoyltransferase"/>
    <property type="match status" value="2"/>
</dbReference>
<evidence type="ECO:0000256" key="1">
    <source>
        <dbReference type="ARBA" id="ARBA00007805"/>
    </source>
</evidence>
<evidence type="ECO:0000313" key="6">
    <source>
        <dbReference type="RefSeq" id="XP_028028199.1"/>
    </source>
</evidence>
<dbReference type="GO" id="GO:0019240">
    <property type="term" value="P:citrulline biosynthetic process"/>
    <property type="evidence" value="ECO:0007669"/>
    <property type="project" value="TreeGrafter"/>
</dbReference>
<dbReference type="RefSeq" id="XP_028028199.1">
    <property type="nucleotide sequence ID" value="XM_028172398.1"/>
</dbReference>
<dbReference type="GeneID" id="114241538"/>
<dbReference type="PANTHER" id="PTHR45753">
    <property type="entry name" value="ORNITHINE CARBAMOYLTRANSFERASE, MITOCHONDRIAL"/>
    <property type="match status" value="1"/>
</dbReference>
<dbReference type="Pfam" id="PF00185">
    <property type="entry name" value="OTCace"/>
    <property type="match status" value="1"/>
</dbReference>
<evidence type="ECO:0000256" key="3">
    <source>
        <dbReference type="ARBA" id="ARBA00022679"/>
    </source>
</evidence>
<accession>A0A6J2JIC7</accession>
<evidence type="ECO:0000256" key="2">
    <source>
        <dbReference type="ARBA" id="ARBA00013007"/>
    </source>
</evidence>
<name>A0A6J2JIC7_BOMMA</name>
<reference evidence="6" key="1">
    <citation type="submission" date="2025-08" db="UniProtKB">
        <authorList>
            <consortium name="RefSeq"/>
        </authorList>
    </citation>
    <scope>IDENTIFICATION</scope>
    <source>
        <tissue evidence="6">Silk gland</tissue>
    </source>
</reference>
<dbReference type="KEGG" id="bman:114241538"/>
<dbReference type="SUPFAM" id="SSF53671">
    <property type="entry name" value="Aspartate/ornithine carbamoyltransferase"/>
    <property type="match status" value="1"/>
</dbReference>
<dbReference type="InterPro" id="IPR036901">
    <property type="entry name" value="Asp/Orn_carbamoylTrfase_sf"/>
</dbReference>
<dbReference type="GO" id="GO:0004585">
    <property type="term" value="F:ornithine carbamoyltransferase activity"/>
    <property type="evidence" value="ECO:0007669"/>
    <property type="project" value="UniProtKB-EC"/>
</dbReference>